<dbReference type="Proteomes" id="UP000613580">
    <property type="component" value="Unassembled WGS sequence"/>
</dbReference>
<feature type="region of interest" description="Disordered" evidence="4">
    <location>
        <begin position="174"/>
        <end position="215"/>
    </location>
</feature>
<feature type="region of interest" description="Disordered" evidence="4">
    <location>
        <begin position="598"/>
        <end position="617"/>
    </location>
</feature>
<comment type="caution">
    <text evidence="6">The sequence shown here is derived from an EMBL/GenBank/DDBJ whole genome shotgun (WGS) entry which is preliminary data.</text>
</comment>
<dbReference type="InterPro" id="IPR016024">
    <property type="entry name" value="ARM-type_fold"/>
</dbReference>
<dbReference type="InterPro" id="IPR057948">
    <property type="entry name" value="TPR_TRIP12_N"/>
</dbReference>
<dbReference type="InterPro" id="IPR011989">
    <property type="entry name" value="ARM-like"/>
</dbReference>
<keyword evidence="3" id="KW-0808">Transferase</keyword>
<dbReference type="Pfam" id="PF25579">
    <property type="entry name" value="TPR_TRIP12_N"/>
    <property type="match status" value="1"/>
</dbReference>
<dbReference type="GO" id="GO:0000209">
    <property type="term" value="P:protein polyubiquitination"/>
    <property type="evidence" value="ECO:0007669"/>
    <property type="project" value="TreeGrafter"/>
</dbReference>
<organism evidence="6 7">
    <name type="scientific">Mycena chlorophos</name>
    <name type="common">Agaric fungus</name>
    <name type="synonym">Agaricus chlorophos</name>
    <dbReference type="NCBI Taxonomy" id="658473"/>
    <lineage>
        <taxon>Eukaryota</taxon>
        <taxon>Fungi</taxon>
        <taxon>Dikarya</taxon>
        <taxon>Basidiomycota</taxon>
        <taxon>Agaricomycotina</taxon>
        <taxon>Agaricomycetes</taxon>
        <taxon>Agaricomycetidae</taxon>
        <taxon>Agaricales</taxon>
        <taxon>Marasmiineae</taxon>
        <taxon>Mycenaceae</taxon>
        <taxon>Mycena</taxon>
    </lineage>
</organism>
<feature type="region of interest" description="Disordered" evidence="4">
    <location>
        <begin position="844"/>
        <end position="870"/>
    </location>
</feature>
<dbReference type="EC" id="2.3.2.26" evidence="2"/>
<evidence type="ECO:0000256" key="1">
    <source>
        <dbReference type="ARBA" id="ARBA00000885"/>
    </source>
</evidence>
<protein>
    <recommendedName>
        <fullName evidence="2">HECT-type E3 ubiquitin transferase</fullName>
        <ecNumber evidence="2">2.3.2.26</ecNumber>
    </recommendedName>
</protein>
<gene>
    <name evidence="6" type="ORF">HMN09_00452500</name>
</gene>
<name>A0A8H6WHM9_MYCCL</name>
<evidence type="ECO:0000313" key="6">
    <source>
        <dbReference type="EMBL" id="KAF7317176.1"/>
    </source>
</evidence>
<sequence length="930" mass="99851">MSELKTSTEENGYFACTNCHTRSNNRCVVATPMLEVLKWMDDQLDKKLVGPAELLEKTRAELQHGALSEYHGYYRWIALRDHHSNGDPVVFDCVPPSSTQINGMPYQVWDRRQFKPPQRPRQSVEAVAAALQAVKAEALQAVEAEALQVVEAEALQAVELEALQAVELEAVAASSEPSEPNVGTAAKNPVDGKASGGTTHKKTPPRITALKVPSSMAPNSGLSGLYGKCSGCIASKNLKSQGLLILSLGPPSRSVASALTINKPVRDPNLNGKKRAAPEPSTSDKDSESPGPSTKRPRTTSYSLRSSAKQSGSTSMPSNTTTKSKTPAKSKASGVAGSSRTEHEDAEMLDVEEFNKQEEGGDNENEDEPDAGVEARIRRFWAASTTQRRCPFSATTFGSHVLSLLVQLKTMLNNIKSIQPRASLRQGDDNVEAQVDVLMAALPGVAHIVVYHGAIPVLCSKLIEISYIDLAEQTLSMMEKISEEFPSSIVRDNGLAALLNYLDFFSIAVQPTALRAVANCCRNISPKHASQIKEAWPIIRNCLGYSDQRQKMACLITKPTRKKSLGRLMKAKAKAERAAARQATQATLAAAMLAPAPAAGPSDAATPSAEDGTTSGDTIVAEPDEAIISAPAPDRLEMLRSKLEAVGRFMELMVYAASVISSIPIKTLTALLKAVSFLDPDGLKRVLTFVPVASFTSSILSSKGHPTLVIGALQVVDLLLTKKRKGRVCGSQLKAGNNSLFANFVKKLQESLTKMEFFEVVTVTPGPNDSNGVSPSLPARQLRLVADDQADIPRNLHNIVVSIHAIATFQAPHDYLRARVAGLLGTGSRLSGMLAALANSGFPGVPRPPAPEDASTSAQASSSSRLPPGLDCRCGEQYGRSCRRRRANMVDAEMANYNDEDEVDAEVFDEEIDRYNPIANKTLTLSVGEG</sequence>
<reference evidence="6" key="1">
    <citation type="submission" date="2020-05" db="EMBL/GenBank/DDBJ databases">
        <title>Mycena genomes resolve the evolution of fungal bioluminescence.</title>
        <authorList>
            <person name="Tsai I.J."/>
        </authorList>
    </citation>
    <scope>NUCLEOTIDE SEQUENCE</scope>
    <source>
        <strain evidence="6">110903Hualien_Pintung</strain>
    </source>
</reference>
<dbReference type="InterPro" id="IPR045322">
    <property type="entry name" value="HECTD1/TRIP12-like"/>
</dbReference>
<comment type="catalytic activity">
    <reaction evidence="1">
        <text>S-ubiquitinyl-[E2 ubiquitin-conjugating enzyme]-L-cysteine + [acceptor protein]-L-lysine = [E2 ubiquitin-conjugating enzyme]-L-cysteine + N(6)-ubiquitinyl-[acceptor protein]-L-lysine.</text>
        <dbReference type="EC" id="2.3.2.26"/>
    </reaction>
</comment>
<feature type="compositionally biased region" description="Low complexity" evidence="4">
    <location>
        <begin position="854"/>
        <end position="864"/>
    </location>
</feature>
<dbReference type="AlphaFoldDB" id="A0A8H6WHM9"/>
<dbReference type="GO" id="GO:0016874">
    <property type="term" value="F:ligase activity"/>
    <property type="evidence" value="ECO:0007669"/>
    <property type="project" value="UniProtKB-KW"/>
</dbReference>
<dbReference type="OrthoDB" id="3067375at2759"/>
<keyword evidence="7" id="KW-1185">Reference proteome</keyword>
<evidence type="ECO:0000256" key="2">
    <source>
        <dbReference type="ARBA" id="ARBA00012485"/>
    </source>
</evidence>
<dbReference type="SUPFAM" id="SSF48371">
    <property type="entry name" value="ARM repeat"/>
    <property type="match status" value="1"/>
</dbReference>
<dbReference type="PANTHER" id="PTHR45670:SF1">
    <property type="entry name" value="E3 UBIQUITIN-PROTEIN LIGASE HECTD1"/>
    <property type="match status" value="1"/>
</dbReference>
<feature type="compositionally biased region" description="Low complexity" evidence="4">
    <location>
        <begin position="598"/>
        <end position="609"/>
    </location>
</feature>
<feature type="compositionally biased region" description="Polar residues" evidence="4">
    <location>
        <begin position="299"/>
        <end position="312"/>
    </location>
</feature>
<feature type="compositionally biased region" description="Low complexity" evidence="4">
    <location>
        <begin position="313"/>
        <end position="339"/>
    </location>
</feature>
<proteinExistence type="predicted"/>
<feature type="domain" description="E3 ubiquitin-protein ligase TRIP12-like TPR repeats" evidence="5">
    <location>
        <begin position="442"/>
        <end position="487"/>
    </location>
</feature>
<evidence type="ECO:0000313" key="7">
    <source>
        <dbReference type="Proteomes" id="UP000613580"/>
    </source>
</evidence>
<feature type="compositionally biased region" description="Acidic residues" evidence="4">
    <location>
        <begin position="360"/>
        <end position="371"/>
    </location>
</feature>
<feature type="region of interest" description="Disordered" evidence="4">
    <location>
        <begin position="260"/>
        <end position="372"/>
    </location>
</feature>
<dbReference type="GO" id="GO:0061630">
    <property type="term" value="F:ubiquitin protein ligase activity"/>
    <property type="evidence" value="ECO:0007669"/>
    <property type="project" value="UniProtKB-EC"/>
</dbReference>
<keyword evidence="6" id="KW-0436">Ligase</keyword>
<dbReference type="GO" id="GO:0016607">
    <property type="term" value="C:nuclear speck"/>
    <property type="evidence" value="ECO:0007669"/>
    <property type="project" value="TreeGrafter"/>
</dbReference>
<evidence type="ECO:0000256" key="3">
    <source>
        <dbReference type="ARBA" id="ARBA00022679"/>
    </source>
</evidence>
<dbReference type="GO" id="GO:0043161">
    <property type="term" value="P:proteasome-mediated ubiquitin-dependent protein catabolic process"/>
    <property type="evidence" value="ECO:0007669"/>
    <property type="project" value="TreeGrafter"/>
</dbReference>
<dbReference type="Gene3D" id="1.25.10.10">
    <property type="entry name" value="Leucine-rich Repeat Variant"/>
    <property type="match status" value="1"/>
</dbReference>
<accession>A0A8H6WHM9</accession>
<evidence type="ECO:0000256" key="4">
    <source>
        <dbReference type="SAM" id="MobiDB-lite"/>
    </source>
</evidence>
<dbReference type="EMBL" id="JACAZE010000005">
    <property type="protein sequence ID" value="KAF7317176.1"/>
    <property type="molecule type" value="Genomic_DNA"/>
</dbReference>
<dbReference type="PANTHER" id="PTHR45670">
    <property type="entry name" value="E3 UBIQUITIN-PROTEIN LIGASE TRIP12"/>
    <property type="match status" value="1"/>
</dbReference>
<evidence type="ECO:0000259" key="5">
    <source>
        <dbReference type="Pfam" id="PF25579"/>
    </source>
</evidence>